<dbReference type="RefSeq" id="WP_082666623.1">
    <property type="nucleotide sequence ID" value="NZ_LN606600.1"/>
</dbReference>
<proteinExistence type="predicted"/>
<dbReference type="KEGG" id="asz:ASN_1778"/>
<reference evidence="2" key="1">
    <citation type="submission" date="2014-09" db="EMBL/GenBank/DDBJ databases">
        <authorList>
            <person name="Illeghems K.G."/>
        </authorList>
    </citation>
    <scope>NUCLEOTIDE SEQUENCE [LARGE SCALE GENOMIC DNA]</scope>
    <source>
        <strain evidence="2">108B</strain>
    </source>
</reference>
<dbReference type="Proteomes" id="UP000056109">
    <property type="component" value="Chromosome I"/>
</dbReference>
<dbReference type="GeneID" id="34782838"/>
<gene>
    <name evidence="1" type="ORF">ASN_1778</name>
</gene>
<sequence>MAYDTEFELLKQRGFVMPEGAHILPSNDILASDAMAMDAAPTLSTTANAGIPAFMATYVDPKLIDVVFSPMRGAEIAGEVKKGDWITPTAIFPMIESTGRTVSYGDWNNNGIVDLNANFPDRQSYHYQVFARWGEREVEMAGAARIQWVAKLRQSAALKLNKFQNQTYFYGVKGLRNYGYLNDPRLPAAEVASVKTAGGTSWDKAEPEEILADCIAVITQLRAQSAGYVDTDSEITLGMSPTRAGVMTLSNKYGLSAFDLLKKQYANISIVQAVEFGDAAGMTVQTMIAVAKEIEGQQVAEAAFTEKLRTHSVVTAPSGWEQKLSQGTWGAIIYLPFGVATMTGI</sequence>
<keyword evidence="2" id="KW-1185">Reference proteome</keyword>
<accession>A0A0U5ETU1</accession>
<evidence type="ECO:0000313" key="2">
    <source>
        <dbReference type="Proteomes" id="UP000056109"/>
    </source>
</evidence>
<organism evidence="1 2">
    <name type="scientific">Acetobacter senegalensis</name>
    <dbReference type="NCBI Taxonomy" id="446692"/>
    <lineage>
        <taxon>Bacteria</taxon>
        <taxon>Pseudomonadati</taxon>
        <taxon>Pseudomonadota</taxon>
        <taxon>Alphaproteobacteria</taxon>
        <taxon>Acetobacterales</taxon>
        <taxon>Acetobacteraceae</taxon>
        <taxon>Acetobacter</taxon>
    </lineage>
</organism>
<dbReference type="PATRIC" id="fig|446692.3.peg.1822"/>
<protein>
    <submittedName>
        <fullName evidence="1">Burkholderia phage Bcep781 gp12</fullName>
    </submittedName>
</protein>
<dbReference type="AlphaFoldDB" id="A0A0U5ETU1"/>
<dbReference type="EMBL" id="LN606600">
    <property type="protein sequence ID" value="CEF41113.1"/>
    <property type="molecule type" value="Genomic_DNA"/>
</dbReference>
<name>A0A0U5ETU1_9PROT</name>
<evidence type="ECO:0000313" key="1">
    <source>
        <dbReference type="EMBL" id="CEF41113.1"/>
    </source>
</evidence>